<dbReference type="SMART" id="SM00086">
    <property type="entry name" value="PAC"/>
    <property type="match status" value="7"/>
</dbReference>
<dbReference type="Pfam" id="PF13426">
    <property type="entry name" value="PAS_9"/>
    <property type="match status" value="1"/>
</dbReference>
<dbReference type="InterPro" id="IPR013655">
    <property type="entry name" value="PAS_fold_3"/>
</dbReference>
<dbReference type="Pfam" id="PF08448">
    <property type="entry name" value="PAS_4"/>
    <property type="match status" value="1"/>
</dbReference>
<dbReference type="InterPro" id="IPR003661">
    <property type="entry name" value="HisK_dim/P_dom"/>
</dbReference>
<dbReference type="EC" id="2.7.13.3" evidence="2"/>
<dbReference type="InterPro" id="IPR035965">
    <property type="entry name" value="PAS-like_dom_sf"/>
</dbReference>
<dbReference type="STRING" id="56107.Cylst_1828"/>
<accession>K9WWD6</accession>
<keyword evidence="16" id="KW-1185">Reference proteome</keyword>
<sequence>MRLNEHLIDLPTLYHVIDRSPLTISPDSYVVDAIFLMNQERSNSLTLTSFNPSCNSNLWSHQTTSYVLVVEGGQLLGIFTERDIVRFTATGIDLSKARMAEVMTRQLITLTTTDAQDIFTAWSLLRQHRIRHLPIVDDGGHLLGIVTETNLLQAFDLVNMVGVVEGLQQNLQHPQAELSQENRQIDAVHCQTHNHFRQLVEADSVEALQINEELQQTLEELQVVEEELRQQNEELAVAREIVELERQRYQDLFEFAPDGYLVTDADGIIQETNHAAANLLSVRKKYLVGKPLVVFIAQSDRQSFITQLRNLQHLQHWETFLQPRDGVPFAASIRVAVVCDAQGKRIGCRWLLSNISEQQAALRERKRVEEALRQATEELENRVAERTAELSQANVLLQREITERQRAEEALQQSEKLYRQLVESQSDLIVRIDLQMRITFANTAACEAFGQQLDEFRGQSLFQFFHPDDMVEVMENMRLITLPPYRLTTDEQRASTVNGVRYFQWNVAAIRDETGEVVELQAVGRDVTDSRQMAAELRQSEEKFRHFAENIQAVIWIASSGSFQEAFYVSPAYEKIWGRSCQSLCDQPEKWIDTIHPDDRDRIFAKLQRHSLGEPSDVEYRILRPDGTVRWISDRGFAMRDEQGNLYFYGGIAEDITKRKQSEEALRQSEEKFRHFAENTHALIWIAELESGDNLYVNPAYEKIWERSCQSLRDQPNSWIDTVYPEDRDRLIVKLEQQKLGESTDLEYRILRPNGAVRWIWDRGFAIRDEQGNISAYGGIAEDITDRKQAEELLRESESRLSLALEAANMGIWDWNLLTQDKIWSPNVGTLYGLPSGTSCPSIEDFLNLINPQDREPFSQAVKRSIEQGVEFLIEYQAVWPDGSQHWLNGRGQVYYNDTGQPIRMIGTTRNISDRKQAEIALRESEELYRSVVTALREGILLVDTDGKIFACNTSAESILGLTAQQMIGNTPGKFLGSSIHEDGSPFDHDSYPVALTLQTGESYGNVVMGIYKPNGQLNWISINSQPLFHGNDPTLYGAVASFTDITEQQAALHERQQAEQKIREQAALLDIATDAIFVRDLQTQILFWNQGAERLYGWQAEEALGKNPNELFYPETSQQQEIASLQTVIKSGSWQGELQKITKSGQEIIVESRWTLMCNALGQPKSILTVDTDITERKQLQAQFFRAQRLESLGTLAGGIAHDLNNILTPIMAAAQLLKMRYSQHDERYQQLLTIIENNSKRGAALVKQVLSFARGFKGERTIVQVKHLIAEIIHIARQTFPRCIEFTTEIPEDLWAVTGDATQLHQVLMNLVVNARDAMPDGGTLRVCTENMYIDQAYAQMNLDAKVGHYIVITVADTGIGMPPEILDRIFEPFFTTKEVGKGTGLGLSTVLGIIKSHNGFVNVFSQVGKGTQFKLFLPSVEATQVLGTDDLEIVPGQGELILVVDDEVQIREIAKIILENHNYRSLTASNGIEAIALYAQHKYQISAVLMDMMMPEMDGITAIRTLQKMNPQVKIIAFSGLSSTELFTQSTGIQVQAFLSKPFTAKELLQNLNHILSAQS</sequence>
<dbReference type="Pfam" id="PF00989">
    <property type="entry name" value="PAS"/>
    <property type="match status" value="2"/>
</dbReference>
<protein>
    <recommendedName>
        <fullName evidence="2">histidine kinase</fullName>
        <ecNumber evidence="2">2.7.13.3</ecNumber>
    </recommendedName>
</protein>
<dbReference type="PANTHER" id="PTHR43304:SF1">
    <property type="entry name" value="PAC DOMAIN-CONTAINING PROTEIN"/>
    <property type="match status" value="1"/>
</dbReference>
<dbReference type="CDD" id="cd00130">
    <property type="entry name" value="PAS"/>
    <property type="match status" value="7"/>
</dbReference>
<feature type="domain" description="PAC" evidence="13">
    <location>
        <begin position="616"/>
        <end position="668"/>
    </location>
</feature>
<dbReference type="InterPro" id="IPR000700">
    <property type="entry name" value="PAS-assoc_C"/>
</dbReference>
<evidence type="ECO:0000256" key="4">
    <source>
        <dbReference type="ARBA" id="ARBA00022679"/>
    </source>
</evidence>
<organism evidence="15 16">
    <name type="scientific">Cylindrospermum stagnale PCC 7417</name>
    <dbReference type="NCBI Taxonomy" id="56107"/>
    <lineage>
        <taxon>Bacteria</taxon>
        <taxon>Bacillati</taxon>
        <taxon>Cyanobacteriota</taxon>
        <taxon>Cyanophyceae</taxon>
        <taxon>Nostocales</taxon>
        <taxon>Nostocaceae</taxon>
        <taxon>Cylindrospermum</taxon>
    </lineage>
</organism>
<feature type="domain" description="Response regulatory" evidence="11">
    <location>
        <begin position="1443"/>
        <end position="1559"/>
    </location>
</feature>
<dbReference type="GO" id="GO:0006355">
    <property type="term" value="P:regulation of DNA-templated transcription"/>
    <property type="evidence" value="ECO:0007669"/>
    <property type="project" value="InterPro"/>
</dbReference>
<dbReference type="Pfam" id="PF08447">
    <property type="entry name" value="PAS_3"/>
    <property type="match status" value="3"/>
</dbReference>
<dbReference type="SMART" id="SM00387">
    <property type="entry name" value="HATPase_c"/>
    <property type="match status" value="1"/>
</dbReference>
<dbReference type="Gene3D" id="3.30.565.10">
    <property type="entry name" value="Histidine kinase-like ATPase, C-terminal domain"/>
    <property type="match status" value="1"/>
</dbReference>
<dbReference type="SUPFAM" id="SSF52172">
    <property type="entry name" value="CheY-like"/>
    <property type="match status" value="1"/>
</dbReference>
<dbReference type="HOGENOM" id="CLU_000445_114_82_3"/>
<feature type="domain" description="PAS" evidence="12">
    <location>
        <begin position="245"/>
        <end position="315"/>
    </location>
</feature>
<dbReference type="Pfam" id="PF00571">
    <property type="entry name" value="CBS"/>
    <property type="match status" value="2"/>
</dbReference>
<keyword evidence="8" id="KW-0129">CBS domain</keyword>
<evidence type="ECO:0000259" key="12">
    <source>
        <dbReference type="PROSITE" id="PS50112"/>
    </source>
</evidence>
<dbReference type="SMART" id="SM00388">
    <property type="entry name" value="HisKA"/>
    <property type="match status" value="1"/>
</dbReference>
<dbReference type="InterPro" id="IPR011006">
    <property type="entry name" value="CheY-like_superfamily"/>
</dbReference>
<dbReference type="RefSeq" id="WP_015207342.1">
    <property type="nucleotide sequence ID" value="NC_019757.1"/>
</dbReference>
<dbReference type="Pfam" id="PF00072">
    <property type="entry name" value="Response_reg"/>
    <property type="match status" value="1"/>
</dbReference>
<feature type="domain" description="CBS" evidence="14">
    <location>
        <begin position="103"/>
        <end position="163"/>
    </location>
</feature>
<keyword evidence="3 7" id="KW-0597">Phosphoprotein</keyword>
<dbReference type="GO" id="GO:0000155">
    <property type="term" value="F:phosphorelay sensor kinase activity"/>
    <property type="evidence" value="ECO:0007669"/>
    <property type="project" value="InterPro"/>
</dbReference>
<dbReference type="PROSITE" id="PS50109">
    <property type="entry name" value="HIS_KIN"/>
    <property type="match status" value="1"/>
</dbReference>
<evidence type="ECO:0000256" key="7">
    <source>
        <dbReference type="PROSITE-ProRule" id="PRU00169"/>
    </source>
</evidence>
<evidence type="ECO:0000256" key="5">
    <source>
        <dbReference type="ARBA" id="ARBA00022777"/>
    </source>
</evidence>
<feature type="domain" description="PAS" evidence="12">
    <location>
        <begin position="414"/>
        <end position="478"/>
    </location>
</feature>
<dbReference type="InterPro" id="IPR005467">
    <property type="entry name" value="His_kinase_dom"/>
</dbReference>
<dbReference type="eggNOG" id="COG3290">
    <property type="taxonomic scope" value="Bacteria"/>
</dbReference>
<dbReference type="eggNOG" id="COG4191">
    <property type="taxonomic scope" value="Bacteria"/>
</dbReference>
<dbReference type="InterPro" id="IPR013656">
    <property type="entry name" value="PAS_4"/>
</dbReference>
<gene>
    <name evidence="15" type="ORF">Cylst_1828</name>
</gene>
<dbReference type="eggNOG" id="COG5000">
    <property type="taxonomic scope" value="Bacteria"/>
</dbReference>
<evidence type="ECO:0000313" key="16">
    <source>
        <dbReference type="Proteomes" id="UP000010475"/>
    </source>
</evidence>
<dbReference type="OrthoDB" id="9788063at2"/>
<dbReference type="InterPro" id="IPR001610">
    <property type="entry name" value="PAC"/>
</dbReference>
<feature type="domain" description="PAC" evidence="13">
    <location>
        <begin position="1135"/>
        <end position="1187"/>
    </location>
</feature>
<dbReference type="SUPFAM" id="SSF54631">
    <property type="entry name" value="CBS-domain pair"/>
    <property type="match status" value="1"/>
</dbReference>
<dbReference type="PROSITE" id="PS50113">
    <property type="entry name" value="PAC"/>
    <property type="match status" value="6"/>
</dbReference>
<dbReference type="InterPro" id="IPR003594">
    <property type="entry name" value="HATPase_dom"/>
</dbReference>
<dbReference type="Gene3D" id="3.30.450.20">
    <property type="entry name" value="PAS domain"/>
    <property type="match status" value="7"/>
</dbReference>
<dbReference type="SMART" id="SM00448">
    <property type="entry name" value="REC"/>
    <property type="match status" value="1"/>
</dbReference>
<evidence type="ECO:0000259" key="13">
    <source>
        <dbReference type="PROSITE" id="PS50113"/>
    </source>
</evidence>
<dbReference type="SMART" id="SM00091">
    <property type="entry name" value="PAS"/>
    <property type="match status" value="7"/>
</dbReference>
<dbReference type="InterPro" id="IPR046342">
    <property type="entry name" value="CBS_dom_sf"/>
</dbReference>
<dbReference type="Gene3D" id="2.10.70.100">
    <property type="match status" value="1"/>
</dbReference>
<dbReference type="PANTHER" id="PTHR43304">
    <property type="entry name" value="PHYTOCHROME-LIKE PROTEIN CPH1"/>
    <property type="match status" value="1"/>
</dbReference>
<dbReference type="SUPFAM" id="SSF55785">
    <property type="entry name" value="PYP-like sensor domain (PAS domain)"/>
    <property type="match status" value="7"/>
</dbReference>
<dbReference type="InterPro" id="IPR036097">
    <property type="entry name" value="HisK_dim/P_sf"/>
</dbReference>
<feature type="coiled-coil region" evidence="9">
    <location>
        <begin position="207"/>
        <end position="248"/>
    </location>
</feature>
<feature type="domain" description="PAS" evidence="12">
    <location>
        <begin position="925"/>
        <end position="983"/>
    </location>
</feature>
<dbReference type="InterPro" id="IPR000644">
    <property type="entry name" value="CBS_dom"/>
</dbReference>
<name>K9WWD6_9NOST</name>
<dbReference type="eggNOG" id="COG0517">
    <property type="taxonomic scope" value="Bacteria"/>
</dbReference>
<dbReference type="PROSITE" id="PS50110">
    <property type="entry name" value="RESPONSE_REGULATORY"/>
    <property type="match status" value="1"/>
</dbReference>
<evidence type="ECO:0000256" key="2">
    <source>
        <dbReference type="ARBA" id="ARBA00012438"/>
    </source>
</evidence>
<dbReference type="Gene3D" id="3.10.580.10">
    <property type="entry name" value="CBS-domain"/>
    <property type="match status" value="1"/>
</dbReference>
<dbReference type="InterPro" id="IPR000014">
    <property type="entry name" value="PAS"/>
</dbReference>
<dbReference type="NCBIfam" id="TIGR00229">
    <property type="entry name" value="sensory_box"/>
    <property type="match status" value="6"/>
</dbReference>
<keyword evidence="4" id="KW-0808">Transferase</keyword>
<dbReference type="eggNOG" id="COG0784">
    <property type="taxonomic scope" value="Bacteria"/>
</dbReference>
<dbReference type="SUPFAM" id="SSF55874">
    <property type="entry name" value="ATPase domain of HSP90 chaperone/DNA topoisomerase II/histidine kinase"/>
    <property type="match status" value="1"/>
</dbReference>
<feature type="domain" description="Histidine kinase" evidence="10">
    <location>
        <begin position="1200"/>
        <end position="1424"/>
    </location>
</feature>
<dbReference type="eggNOG" id="COG2202">
    <property type="taxonomic scope" value="Bacteria"/>
</dbReference>
<proteinExistence type="predicted"/>
<feature type="domain" description="PAC" evidence="13">
    <location>
        <begin position="1005"/>
        <end position="1058"/>
    </location>
</feature>
<feature type="domain" description="CBS" evidence="14">
    <location>
        <begin position="17"/>
        <end position="94"/>
    </location>
</feature>
<evidence type="ECO:0000256" key="8">
    <source>
        <dbReference type="PROSITE-ProRule" id="PRU00703"/>
    </source>
</evidence>
<dbReference type="PROSITE" id="PS50112">
    <property type="entry name" value="PAS"/>
    <property type="match status" value="5"/>
</dbReference>
<reference evidence="15 16" key="1">
    <citation type="submission" date="2012-06" db="EMBL/GenBank/DDBJ databases">
        <title>Finished chromosome of genome of Cylindrospermum stagnale PCC 7417.</title>
        <authorList>
            <consortium name="US DOE Joint Genome Institute"/>
            <person name="Gugger M."/>
            <person name="Coursin T."/>
            <person name="Rippka R."/>
            <person name="Tandeau De Marsac N."/>
            <person name="Huntemann M."/>
            <person name="Wei C.-L."/>
            <person name="Han J."/>
            <person name="Detter J.C."/>
            <person name="Han C."/>
            <person name="Tapia R."/>
            <person name="Chen A."/>
            <person name="Kyrpides N."/>
            <person name="Mavromatis K."/>
            <person name="Markowitz V."/>
            <person name="Szeto E."/>
            <person name="Ivanova N."/>
            <person name="Pagani I."/>
            <person name="Pati A."/>
            <person name="Goodwin L."/>
            <person name="Nordberg H.P."/>
            <person name="Cantor M.N."/>
            <person name="Hua S.X."/>
            <person name="Woyke T."/>
            <person name="Kerfeld C.A."/>
        </authorList>
    </citation>
    <scope>NUCLEOTIDE SEQUENCE [LARGE SCALE GENOMIC DNA]</scope>
    <source>
        <strain evidence="15 16">PCC 7417</strain>
    </source>
</reference>
<dbReference type="Gene3D" id="3.40.50.2300">
    <property type="match status" value="1"/>
</dbReference>
<evidence type="ECO:0000256" key="6">
    <source>
        <dbReference type="ARBA" id="ARBA00023012"/>
    </source>
</evidence>
<evidence type="ECO:0000313" key="15">
    <source>
        <dbReference type="EMBL" id="AFZ24086.1"/>
    </source>
</evidence>
<feature type="coiled-coil region" evidence="9">
    <location>
        <begin position="358"/>
        <end position="427"/>
    </location>
</feature>
<dbReference type="SUPFAM" id="SSF47384">
    <property type="entry name" value="Homodimeric domain of signal transducing histidine kinase"/>
    <property type="match status" value="1"/>
</dbReference>
<dbReference type="InterPro" id="IPR052162">
    <property type="entry name" value="Sensor_kinase/Photoreceptor"/>
</dbReference>
<dbReference type="CDD" id="cd17546">
    <property type="entry name" value="REC_hyHK_CKI1_RcsC-like"/>
    <property type="match status" value="1"/>
</dbReference>
<dbReference type="InterPro" id="IPR004358">
    <property type="entry name" value="Sig_transdc_His_kin-like_C"/>
</dbReference>
<comment type="catalytic activity">
    <reaction evidence="1">
        <text>ATP + protein L-histidine = ADP + protein N-phospho-L-histidine.</text>
        <dbReference type="EC" id="2.7.13.3"/>
    </reaction>
</comment>
<feature type="domain" description="PAC" evidence="13">
    <location>
        <begin position="744"/>
        <end position="796"/>
    </location>
</feature>
<dbReference type="Gene3D" id="1.10.287.130">
    <property type="match status" value="1"/>
</dbReference>
<evidence type="ECO:0000259" key="11">
    <source>
        <dbReference type="PROSITE" id="PS50110"/>
    </source>
</evidence>
<evidence type="ECO:0000256" key="9">
    <source>
        <dbReference type="SAM" id="Coils"/>
    </source>
</evidence>
<evidence type="ECO:0000259" key="14">
    <source>
        <dbReference type="PROSITE" id="PS51371"/>
    </source>
</evidence>
<dbReference type="CDD" id="cd00082">
    <property type="entry name" value="HisKA"/>
    <property type="match status" value="1"/>
</dbReference>
<feature type="modified residue" description="4-aspartylphosphate" evidence="7">
    <location>
        <position position="1494"/>
    </location>
</feature>
<dbReference type="SMART" id="SM00116">
    <property type="entry name" value="CBS"/>
    <property type="match status" value="2"/>
</dbReference>
<feature type="domain" description="PAC" evidence="13">
    <location>
        <begin position="872"/>
        <end position="924"/>
    </location>
</feature>
<evidence type="ECO:0000256" key="3">
    <source>
        <dbReference type="ARBA" id="ARBA00022553"/>
    </source>
</evidence>
<dbReference type="KEGG" id="csg:Cylst_1828"/>
<dbReference type="PROSITE" id="PS51371">
    <property type="entry name" value="CBS"/>
    <property type="match status" value="2"/>
</dbReference>
<dbReference type="Proteomes" id="UP000010475">
    <property type="component" value="Chromosome"/>
</dbReference>
<dbReference type="EMBL" id="CP003642">
    <property type="protein sequence ID" value="AFZ24086.1"/>
    <property type="molecule type" value="Genomic_DNA"/>
</dbReference>
<dbReference type="InterPro" id="IPR013767">
    <property type="entry name" value="PAS_fold"/>
</dbReference>
<dbReference type="PATRIC" id="fig|56107.3.peg.2029"/>
<dbReference type="CDD" id="cd04620">
    <property type="entry name" value="CBS_two-component_sensor_histidine_kinase_repeat1"/>
    <property type="match status" value="1"/>
</dbReference>
<dbReference type="InterPro" id="IPR001789">
    <property type="entry name" value="Sig_transdc_resp-reg_receiver"/>
</dbReference>
<feature type="domain" description="PAS" evidence="12">
    <location>
        <begin position="540"/>
        <end position="614"/>
    </location>
</feature>
<dbReference type="InterPro" id="IPR036890">
    <property type="entry name" value="HATPase_C_sf"/>
</dbReference>
<keyword evidence="9" id="KW-0175">Coiled coil</keyword>
<keyword evidence="5" id="KW-0418">Kinase</keyword>
<keyword evidence="6" id="KW-0902">Two-component regulatory system</keyword>
<feature type="domain" description="PAS" evidence="12">
    <location>
        <begin position="1062"/>
        <end position="1133"/>
    </location>
</feature>
<evidence type="ECO:0000256" key="1">
    <source>
        <dbReference type="ARBA" id="ARBA00000085"/>
    </source>
</evidence>
<dbReference type="Pfam" id="PF02518">
    <property type="entry name" value="HATPase_c"/>
    <property type="match status" value="1"/>
</dbReference>
<dbReference type="Pfam" id="PF00512">
    <property type="entry name" value="HisKA"/>
    <property type="match status" value="1"/>
</dbReference>
<dbReference type="PRINTS" id="PR00344">
    <property type="entry name" value="BCTRLSENSOR"/>
</dbReference>
<evidence type="ECO:0000259" key="10">
    <source>
        <dbReference type="PROSITE" id="PS50109"/>
    </source>
</evidence>
<feature type="domain" description="PAC" evidence="13">
    <location>
        <begin position="488"/>
        <end position="539"/>
    </location>
</feature>